<feature type="chain" id="PRO_5047298805" evidence="2">
    <location>
        <begin position="21"/>
        <end position="164"/>
    </location>
</feature>
<feature type="compositionally biased region" description="Polar residues" evidence="1">
    <location>
        <begin position="153"/>
        <end position="164"/>
    </location>
</feature>
<evidence type="ECO:0000256" key="1">
    <source>
        <dbReference type="SAM" id="MobiDB-lite"/>
    </source>
</evidence>
<evidence type="ECO:0000313" key="4">
    <source>
        <dbReference type="Proteomes" id="UP001311730"/>
    </source>
</evidence>
<evidence type="ECO:0000313" key="3">
    <source>
        <dbReference type="EMBL" id="MEB3076230.1"/>
    </source>
</evidence>
<keyword evidence="4" id="KW-1185">Reference proteome</keyword>
<comment type="caution">
    <text evidence="3">The sequence shown here is derived from an EMBL/GenBank/DDBJ whole genome shotgun (WGS) entry which is preliminary data.</text>
</comment>
<accession>A0ABU5ZB95</accession>
<evidence type="ECO:0000256" key="2">
    <source>
        <dbReference type="SAM" id="SignalP"/>
    </source>
</evidence>
<feature type="compositionally biased region" description="Acidic residues" evidence="1">
    <location>
        <begin position="138"/>
        <end position="151"/>
    </location>
</feature>
<feature type="region of interest" description="Disordered" evidence="1">
    <location>
        <begin position="121"/>
        <end position="164"/>
    </location>
</feature>
<keyword evidence="2" id="KW-0732">Signal</keyword>
<feature type="compositionally biased region" description="Basic and acidic residues" evidence="1">
    <location>
        <begin position="124"/>
        <end position="137"/>
    </location>
</feature>
<dbReference type="RefSeq" id="WP_323984258.1">
    <property type="nucleotide sequence ID" value="NZ_JAYKBW010000017.1"/>
</dbReference>
<protein>
    <submittedName>
        <fullName evidence="3">Lumazine-binding protein</fullName>
    </submittedName>
</protein>
<dbReference type="EMBL" id="JAYKBW010000017">
    <property type="protein sequence ID" value="MEB3076230.1"/>
    <property type="molecule type" value="Genomic_DNA"/>
</dbReference>
<sequence length="164" mass="18203">MRKILLTFSLLLGIFFVSCSSDNKPKVVAEKFLKAINKLDFAEAKKYCDKDSQELLSIMESFSKGEDAEKAKAKASDDDFTITKVEEDGDKAKVYYKAKDSDKEIALDLKKVDGKWLVSINKEQGAKEQGGHDHGDSEGDDMNMPEEDMSPEETPQAQDSIPAA</sequence>
<proteinExistence type="predicted"/>
<dbReference type="Gene3D" id="3.10.450.50">
    <property type="match status" value="1"/>
</dbReference>
<dbReference type="Proteomes" id="UP001311730">
    <property type="component" value="Unassembled WGS sequence"/>
</dbReference>
<dbReference type="PROSITE" id="PS51257">
    <property type="entry name" value="PROKAR_LIPOPROTEIN"/>
    <property type="match status" value="1"/>
</dbReference>
<organism evidence="3 4">
    <name type="scientific">Capnocytophaga gingivalis</name>
    <dbReference type="NCBI Taxonomy" id="1017"/>
    <lineage>
        <taxon>Bacteria</taxon>
        <taxon>Pseudomonadati</taxon>
        <taxon>Bacteroidota</taxon>
        <taxon>Flavobacteriia</taxon>
        <taxon>Flavobacteriales</taxon>
        <taxon>Flavobacteriaceae</taxon>
        <taxon>Capnocytophaga</taxon>
    </lineage>
</organism>
<name>A0ABU5ZB95_9FLAO</name>
<reference evidence="3 4" key="1">
    <citation type="submission" date="2023-12" db="EMBL/GenBank/DDBJ databases">
        <title>Genomic sequences of Capnocytophaga and Parvimonas strains.</title>
        <authorList>
            <person name="Watt R.M."/>
            <person name="Wang M."/>
            <person name="Yang T."/>
            <person name="Tong W.M."/>
        </authorList>
    </citation>
    <scope>NUCLEOTIDE SEQUENCE [LARGE SCALE GENOMIC DNA]</scope>
    <source>
        <strain evidence="3 4">CCUG 13096</strain>
    </source>
</reference>
<feature type="signal peptide" evidence="2">
    <location>
        <begin position="1"/>
        <end position="20"/>
    </location>
</feature>
<gene>
    <name evidence="3" type="ORF">VJJ08_13130</name>
</gene>